<protein>
    <submittedName>
        <fullName evidence="2">Uncharacterized protein</fullName>
    </submittedName>
</protein>
<dbReference type="EMBL" id="KN122135">
    <property type="protein sequence ID" value="KFO32665.1"/>
    <property type="molecule type" value="Genomic_DNA"/>
</dbReference>
<sequence length="109" mass="11933">MGEWREDDSTSSGKEEITAGLRPENGVRVRERVGAAWQSSFSQQMLSVCHAHQTTQVQHSLLSGGSLDHTDAWMQECGAERAVVEQVTLATSHRHLTTDANGLMTCVPI</sequence>
<feature type="region of interest" description="Disordered" evidence="1">
    <location>
        <begin position="1"/>
        <end position="25"/>
    </location>
</feature>
<dbReference type="AlphaFoldDB" id="A0A091DQW8"/>
<reference evidence="2 3" key="1">
    <citation type="submission" date="2013-11" db="EMBL/GenBank/DDBJ databases">
        <title>The Damaraland mole rat (Fukomys damarensis) genome and evolution of African mole rats.</title>
        <authorList>
            <person name="Gladyshev V.N."/>
            <person name="Fang X."/>
        </authorList>
    </citation>
    <scope>NUCLEOTIDE SEQUENCE [LARGE SCALE GENOMIC DNA]</scope>
    <source>
        <tissue evidence="2">Liver</tissue>
    </source>
</reference>
<accession>A0A091DQW8</accession>
<evidence type="ECO:0000256" key="1">
    <source>
        <dbReference type="SAM" id="MobiDB-lite"/>
    </source>
</evidence>
<proteinExistence type="predicted"/>
<gene>
    <name evidence="2" type="ORF">H920_05939</name>
</gene>
<keyword evidence="3" id="KW-1185">Reference proteome</keyword>
<name>A0A091DQW8_FUKDA</name>
<organism evidence="2 3">
    <name type="scientific">Fukomys damarensis</name>
    <name type="common">Damaraland mole rat</name>
    <name type="synonym">Cryptomys damarensis</name>
    <dbReference type="NCBI Taxonomy" id="885580"/>
    <lineage>
        <taxon>Eukaryota</taxon>
        <taxon>Metazoa</taxon>
        <taxon>Chordata</taxon>
        <taxon>Craniata</taxon>
        <taxon>Vertebrata</taxon>
        <taxon>Euteleostomi</taxon>
        <taxon>Mammalia</taxon>
        <taxon>Eutheria</taxon>
        <taxon>Euarchontoglires</taxon>
        <taxon>Glires</taxon>
        <taxon>Rodentia</taxon>
        <taxon>Hystricomorpha</taxon>
        <taxon>Bathyergidae</taxon>
        <taxon>Fukomys</taxon>
    </lineage>
</organism>
<dbReference type="Proteomes" id="UP000028990">
    <property type="component" value="Unassembled WGS sequence"/>
</dbReference>
<evidence type="ECO:0000313" key="3">
    <source>
        <dbReference type="Proteomes" id="UP000028990"/>
    </source>
</evidence>
<evidence type="ECO:0000313" key="2">
    <source>
        <dbReference type="EMBL" id="KFO32665.1"/>
    </source>
</evidence>